<dbReference type="Pfam" id="PF14299">
    <property type="entry name" value="PP2"/>
    <property type="match status" value="1"/>
</dbReference>
<protein>
    <recommendedName>
        <fullName evidence="1">F-box domain-containing protein</fullName>
    </recommendedName>
</protein>
<organism evidence="2 3">
    <name type="scientific">Chenopodium quinoa</name>
    <name type="common">Quinoa</name>
    <dbReference type="NCBI Taxonomy" id="63459"/>
    <lineage>
        <taxon>Eukaryota</taxon>
        <taxon>Viridiplantae</taxon>
        <taxon>Streptophyta</taxon>
        <taxon>Embryophyta</taxon>
        <taxon>Tracheophyta</taxon>
        <taxon>Spermatophyta</taxon>
        <taxon>Magnoliopsida</taxon>
        <taxon>eudicotyledons</taxon>
        <taxon>Gunneridae</taxon>
        <taxon>Pentapetalae</taxon>
        <taxon>Caryophyllales</taxon>
        <taxon>Chenopodiaceae</taxon>
        <taxon>Chenopodioideae</taxon>
        <taxon>Atripliceae</taxon>
        <taxon>Chenopodium</taxon>
    </lineage>
</organism>
<dbReference type="EnsemblPlants" id="AUR62000663-RA">
    <property type="protein sequence ID" value="AUR62000663-RA:cds"/>
    <property type="gene ID" value="AUR62000663"/>
</dbReference>
<dbReference type="AlphaFoldDB" id="A0A803KNQ7"/>
<dbReference type="KEGG" id="cqi:110736762"/>
<dbReference type="InterPro" id="IPR036047">
    <property type="entry name" value="F-box-like_dom_sf"/>
</dbReference>
<evidence type="ECO:0000313" key="2">
    <source>
        <dbReference type="EnsemblPlants" id="AUR62000663-RA:cds"/>
    </source>
</evidence>
<feature type="domain" description="F-box" evidence="1">
    <location>
        <begin position="18"/>
        <end position="64"/>
    </location>
</feature>
<dbReference type="InterPro" id="IPR025886">
    <property type="entry name" value="PP2-like"/>
</dbReference>
<dbReference type="PROSITE" id="PS50181">
    <property type="entry name" value="FBOX"/>
    <property type="match status" value="1"/>
</dbReference>
<evidence type="ECO:0000313" key="3">
    <source>
        <dbReference type="Proteomes" id="UP000596660"/>
    </source>
</evidence>
<dbReference type="SMART" id="SM00256">
    <property type="entry name" value="FBOX"/>
    <property type="match status" value="1"/>
</dbReference>
<name>A0A803KNQ7_CHEQI</name>
<dbReference type="OMA" id="YGFENQP"/>
<reference evidence="2" key="1">
    <citation type="journal article" date="2017" name="Nature">
        <title>The genome of Chenopodium quinoa.</title>
        <authorList>
            <person name="Jarvis D.E."/>
            <person name="Ho Y.S."/>
            <person name="Lightfoot D.J."/>
            <person name="Schmoeckel S.M."/>
            <person name="Li B."/>
            <person name="Borm T.J.A."/>
            <person name="Ohyanagi H."/>
            <person name="Mineta K."/>
            <person name="Michell C.T."/>
            <person name="Saber N."/>
            <person name="Kharbatia N.M."/>
            <person name="Rupper R.R."/>
            <person name="Sharp A.R."/>
            <person name="Dally N."/>
            <person name="Boughton B.A."/>
            <person name="Woo Y.H."/>
            <person name="Gao G."/>
            <person name="Schijlen E.G.W.M."/>
            <person name="Guo X."/>
            <person name="Momin A.A."/>
            <person name="Negrao S."/>
            <person name="Al-Babili S."/>
            <person name="Gehring C."/>
            <person name="Roessner U."/>
            <person name="Jung C."/>
            <person name="Murphy K."/>
            <person name="Arold S.T."/>
            <person name="Gojobori T."/>
            <person name="van der Linden C.G."/>
            <person name="van Loo E.N."/>
            <person name="Jellen E.N."/>
            <person name="Maughan P.J."/>
            <person name="Tester M."/>
        </authorList>
    </citation>
    <scope>NUCLEOTIDE SEQUENCE [LARGE SCALE GENOMIC DNA]</scope>
    <source>
        <strain evidence="2">cv. PI 614886</strain>
    </source>
</reference>
<dbReference type="PANTHER" id="PTHR32278:SF111">
    <property type="entry name" value="F-BOX PROTEIN PP2-B12-RELATED"/>
    <property type="match status" value="1"/>
</dbReference>
<dbReference type="GeneID" id="110736762"/>
<dbReference type="Proteomes" id="UP000596660">
    <property type="component" value="Unplaced"/>
</dbReference>
<dbReference type="PANTHER" id="PTHR32278">
    <property type="entry name" value="F-BOX DOMAIN-CONTAINING PROTEIN"/>
    <property type="match status" value="1"/>
</dbReference>
<dbReference type="SUPFAM" id="SSF81383">
    <property type="entry name" value="F-box domain"/>
    <property type="match status" value="1"/>
</dbReference>
<sequence>MEEERELKMVEGGEIFYGLDFYVLPEGCIAAVVSYTSPRDACRFSSISRIFKSASDSDAVWENFLPSDYRLILSRSDGALSLSKKQLFMHLADNPLLIDDGALSFSIEKSTGKKSYIISAKNLSIVWADTPRYWTWHSDPKSRFSEVAELVTVCWLEIKGKIETSLLSPNTDYVAYLVFRMERDAYGFYSPAEVTLLTAEGKPVTEKFYWESQERYQIVPRRVGIFNQFRAPMSRTQSTTQGEVDQAKLPKQRSDGWHEIKIGEFSTGRDDNEEVEMEVLDVKGGNWKGGLVVEGIEIRPKIAME</sequence>
<accession>A0A803KNQ7</accession>
<dbReference type="Pfam" id="PF00646">
    <property type="entry name" value="F-box"/>
    <property type="match status" value="1"/>
</dbReference>
<gene>
    <name evidence="2" type="primary">LOC110736762</name>
</gene>
<dbReference type="OrthoDB" id="1918565at2759"/>
<evidence type="ECO:0000259" key="1">
    <source>
        <dbReference type="PROSITE" id="PS50181"/>
    </source>
</evidence>
<dbReference type="InterPro" id="IPR001810">
    <property type="entry name" value="F-box_dom"/>
</dbReference>
<reference evidence="2" key="2">
    <citation type="submission" date="2021-03" db="UniProtKB">
        <authorList>
            <consortium name="EnsemblPlants"/>
        </authorList>
    </citation>
    <scope>IDENTIFICATION</scope>
</reference>
<dbReference type="CDD" id="cd22162">
    <property type="entry name" value="F-box_AtSKIP3-like"/>
    <property type="match status" value="1"/>
</dbReference>
<dbReference type="Gramene" id="AUR62000663-RA">
    <property type="protein sequence ID" value="AUR62000663-RA:cds"/>
    <property type="gene ID" value="AUR62000663"/>
</dbReference>
<keyword evidence="3" id="KW-1185">Reference proteome</keyword>
<dbReference type="RefSeq" id="XP_021772756.1">
    <property type="nucleotide sequence ID" value="XM_021917064.1"/>
</dbReference>
<proteinExistence type="predicted"/>